<comment type="caution">
    <text evidence="2">The sequence shown here is derived from an EMBL/GenBank/DDBJ whole genome shotgun (WGS) entry which is preliminary data.</text>
</comment>
<proteinExistence type="predicted"/>
<dbReference type="AlphaFoldDB" id="A0AAD3DJF4"/>
<gene>
    <name evidence="2" type="ORF">Agub_g2583</name>
</gene>
<evidence type="ECO:0000313" key="3">
    <source>
        <dbReference type="Proteomes" id="UP001054857"/>
    </source>
</evidence>
<feature type="non-terminal residue" evidence="2">
    <location>
        <position position="1"/>
    </location>
</feature>
<feature type="region of interest" description="Disordered" evidence="1">
    <location>
        <begin position="1"/>
        <end position="21"/>
    </location>
</feature>
<accession>A0AAD3DJF4</accession>
<evidence type="ECO:0000313" key="2">
    <source>
        <dbReference type="EMBL" id="GFR41813.1"/>
    </source>
</evidence>
<name>A0AAD3DJF4_9CHLO</name>
<evidence type="ECO:0000256" key="1">
    <source>
        <dbReference type="SAM" id="MobiDB-lite"/>
    </source>
</evidence>
<feature type="compositionally biased region" description="Pro residues" evidence="1">
    <location>
        <begin position="1"/>
        <end position="15"/>
    </location>
</feature>
<sequence>VRPPSPPSRPSPPPSAVAVAPPMRPPGGVAAAAACTATPAASSTASVAFALSANGPIVLLGVDPANPEKVRIRHSGLILRSPDTLTLAGLTLEYLPPPHHHHPVAPQQAPTQPVPILPVT</sequence>
<dbReference type="Proteomes" id="UP001054857">
    <property type="component" value="Unassembled WGS sequence"/>
</dbReference>
<organism evidence="2 3">
    <name type="scientific">Astrephomene gubernaculifera</name>
    <dbReference type="NCBI Taxonomy" id="47775"/>
    <lineage>
        <taxon>Eukaryota</taxon>
        <taxon>Viridiplantae</taxon>
        <taxon>Chlorophyta</taxon>
        <taxon>core chlorophytes</taxon>
        <taxon>Chlorophyceae</taxon>
        <taxon>CS clade</taxon>
        <taxon>Chlamydomonadales</taxon>
        <taxon>Astrephomenaceae</taxon>
        <taxon>Astrephomene</taxon>
    </lineage>
</organism>
<protein>
    <submittedName>
        <fullName evidence="2">Uncharacterized protein</fullName>
    </submittedName>
</protein>
<keyword evidence="3" id="KW-1185">Reference proteome</keyword>
<reference evidence="2 3" key="1">
    <citation type="journal article" date="2021" name="Sci. Rep.">
        <title>Genome sequencing of the multicellular alga Astrephomene provides insights into convergent evolution of germ-soma differentiation.</title>
        <authorList>
            <person name="Yamashita S."/>
            <person name="Yamamoto K."/>
            <person name="Matsuzaki R."/>
            <person name="Suzuki S."/>
            <person name="Yamaguchi H."/>
            <person name="Hirooka S."/>
            <person name="Minakuchi Y."/>
            <person name="Miyagishima S."/>
            <person name="Kawachi M."/>
            <person name="Toyoda A."/>
            <person name="Nozaki H."/>
        </authorList>
    </citation>
    <scope>NUCLEOTIDE SEQUENCE [LARGE SCALE GENOMIC DNA]</scope>
    <source>
        <strain evidence="2 3">NIES-4017</strain>
    </source>
</reference>
<dbReference type="EMBL" id="BMAR01000002">
    <property type="protein sequence ID" value="GFR41813.1"/>
    <property type="molecule type" value="Genomic_DNA"/>
</dbReference>
<feature type="region of interest" description="Disordered" evidence="1">
    <location>
        <begin position="97"/>
        <end position="120"/>
    </location>
</feature>
<feature type="non-terminal residue" evidence="2">
    <location>
        <position position="120"/>
    </location>
</feature>